<dbReference type="Proteomes" id="UP000036061">
    <property type="component" value="Chromosome"/>
</dbReference>
<evidence type="ECO:0000259" key="4">
    <source>
        <dbReference type="PROSITE" id="PS50937"/>
    </source>
</evidence>
<dbReference type="InterPro" id="IPR047057">
    <property type="entry name" value="MerR_fam"/>
</dbReference>
<dbReference type="Pfam" id="PF13411">
    <property type="entry name" value="MerR_1"/>
    <property type="match status" value="1"/>
</dbReference>
<dbReference type="PANTHER" id="PTHR30204:SF94">
    <property type="entry name" value="HEAVY METAL-DEPENDENT TRANSCRIPTIONAL REGULATOR HI_0293-RELATED"/>
    <property type="match status" value="1"/>
</dbReference>
<dbReference type="RefSeq" id="WP_048033041.1">
    <property type="nucleotide sequence ID" value="NZ_CP030117.1"/>
</dbReference>
<dbReference type="InterPro" id="IPR000551">
    <property type="entry name" value="MerR-type_HTH_dom"/>
</dbReference>
<accession>A0A2Z4MIW6</accession>
<dbReference type="SMART" id="SM00422">
    <property type="entry name" value="HTH_MERR"/>
    <property type="match status" value="1"/>
</dbReference>
<feature type="domain" description="HTH merR-type" evidence="4">
    <location>
        <begin position="3"/>
        <end position="72"/>
    </location>
</feature>
<keyword evidence="1" id="KW-0805">Transcription regulation</keyword>
<sequence length="138" mass="15942">MDGLTRSQVASEANVHSETVRYYEKRGLIAAAPRNKSGYRMFSQQTVTDILFIKRAQDIGFTLEEIKNLLILYKKDEELPTQEMHKLALDKVEEINKKISQLQHFKALLEEATKRPPSMWSVSREQCPIMQKCAKGEE</sequence>
<evidence type="ECO:0000256" key="3">
    <source>
        <dbReference type="ARBA" id="ARBA00023163"/>
    </source>
</evidence>
<dbReference type="PANTHER" id="PTHR30204">
    <property type="entry name" value="REDOX-CYCLING DRUG-SENSING TRANSCRIPTIONAL ACTIVATOR SOXR"/>
    <property type="match status" value="1"/>
</dbReference>
<keyword evidence="3" id="KW-0804">Transcription</keyword>
<dbReference type="SUPFAM" id="SSF46955">
    <property type="entry name" value="Putative DNA-binding domain"/>
    <property type="match status" value="1"/>
</dbReference>
<dbReference type="PROSITE" id="PS00552">
    <property type="entry name" value="HTH_MERR_1"/>
    <property type="match status" value="1"/>
</dbReference>
<keyword evidence="2" id="KW-0238">DNA-binding</keyword>
<dbReference type="AlphaFoldDB" id="A0A2Z4MIW6"/>
<organism evidence="5 6">
    <name type="scientific">Brevibacillus brevis</name>
    <name type="common">Bacillus brevis</name>
    <dbReference type="NCBI Taxonomy" id="1393"/>
    <lineage>
        <taxon>Bacteria</taxon>
        <taxon>Bacillati</taxon>
        <taxon>Bacillota</taxon>
        <taxon>Bacilli</taxon>
        <taxon>Bacillales</taxon>
        <taxon>Paenibacillaceae</taxon>
        <taxon>Brevibacillus</taxon>
    </lineage>
</organism>
<dbReference type="GO" id="GO:0003677">
    <property type="term" value="F:DNA binding"/>
    <property type="evidence" value="ECO:0007669"/>
    <property type="project" value="UniProtKB-KW"/>
</dbReference>
<evidence type="ECO:0000256" key="1">
    <source>
        <dbReference type="ARBA" id="ARBA00023015"/>
    </source>
</evidence>
<reference evidence="5 6" key="1">
    <citation type="journal article" date="2015" name="Genome Announc.">
        <title>Draft Genome Sequence of Brevibacillus brevis DZQ7, a Plant Growth-Promoting Rhizobacterium with Broad-Spectrum Antimicrobial Activity.</title>
        <authorList>
            <person name="Hou Q."/>
            <person name="Wang C."/>
            <person name="Hou X."/>
            <person name="Xia Z."/>
            <person name="Ye J."/>
            <person name="Liu K."/>
            <person name="Liu H."/>
            <person name="Wang J."/>
            <person name="Guo H."/>
            <person name="Yu X."/>
            <person name="Yang Y."/>
            <person name="Du B."/>
            <person name="Ding Y."/>
        </authorList>
    </citation>
    <scope>NUCLEOTIDE SEQUENCE [LARGE SCALE GENOMIC DNA]</scope>
    <source>
        <strain evidence="5 6">DZQ7</strain>
    </source>
</reference>
<dbReference type="InterPro" id="IPR009061">
    <property type="entry name" value="DNA-bd_dom_put_sf"/>
</dbReference>
<dbReference type="GO" id="GO:0003700">
    <property type="term" value="F:DNA-binding transcription factor activity"/>
    <property type="evidence" value="ECO:0007669"/>
    <property type="project" value="InterPro"/>
</dbReference>
<dbReference type="PROSITE" id="PS50937">
    <property type="entry name" value="HTH_MERR_2"/>
    <property type="match status" value="1"/>
</dbReference>
<evidence type="ECO:0000313" key="6">
    <source>
        <dbReference type="Proteomes" id="UP000036061"/>
    </source>
</evidence>
<evidence type="ECO:0000256" key="2">
    <source>
        <dbReference type="ARBA" id="ARBA00023125"/>
    </source>
</evidence>
<dbReference type="PRINTS" id="PR00040">
    <property type="entry name" value="HTHMERR"/>
</dbReference>
<evidence type="ECO:0000313" key="5">
    <source>
        <dbReference type="EMBL" id="AWX56353.1"/>
    </source>
</evidence>
<proteinExistence type="predicted"/>
<dbReference type="Gene3D" id="1.10.1660.10">
    <property type="match status" value="1"/>
</dbReference>
<dbReference type="EMBL" id="CP030117">
    <property type="protein sequence ID" value="AWX56353.1"/>
    <property type="molecule type" value="Genomic_DNA"/>
</dbReference>
<protein>
    <submittedName>
        <fullName evidence="5">MerR family transcriptional regulator</fullName>
    </submittedName>
</protein>
<gene>
    <name evidence="5" type="ORF">AB432_015485</name>
</gene>
<name>A0A2Z4MIW6_BREBE</name>